<accession>A0AAD4ZVK7</accession>
<dbReference type="Proteomes" id="UP001054821">
    <property type="component" value="Chromosome 1"/>
</dbReference>
<organism evidence="1 2">
    <name type="scientific">Prunus dulcis</name>
    <name type="common">Almond</name>
    <name type="synonym">Amygdalus dulcis</name>
    <dbReference type="NCBI Taxonomy" id="3755"/>
    <lineage>
        <taxon>Eukaryota</taxon>
        <taxon>Viridiplantae</taxon>
        <taxon>Streptophyta</taxon>
        <taxon>Embryophyta</taxon>
        <taxon>Tracheophyta</taxon>
        <taxon>Spermatophyta</taxon>
        <taxon>Magnoliopsida</taxon>
        <taxon>eudicotyledons</taxon>
        <taxon>Gunneridae</taxon>
        <taxon>Pentapetalae</taxon>
        <taxon>rosids</taxon>
        <taxon>fabids</taxon>
        <taxon>Rosales</taxon>
        <taxon>Rosaceae</taxon>
        <taxon>Amygdaloideae</taxon>
        <taxon>Amygdaleae</taxon>
        <taxon>Prunus</taxon>
    </lineage>
</organism>
<comment type="caution">
    <text evidence="1">The sequence shown here is derived from an EMBL/GenBank/DDBJ whole genome shotgun (WGS) entry which is preliminary data.</text>
</comment>
<name>A0AAD4ZVK7_PRUDU</name>
<proteinExistence type="predicted"/>
<sequence>MNSHATKYLFVTQKLVIFKSDLRHDRGRKLRISASAAAAPAPASSAAAYARNLLHSVAADIREWSELEDGTELVPLAPTTGAEVVGGGSSGGWKGDGECPRATALADSAWGPKRLRIAENLKNTAQDSFPRIDGLRKEIDVGEVRTTPAASSPFSYETMAAGGWAWLGLE</sequence>
<keyword evidence="2" id="KW-1185">Reference proteome</keyword>
<gene>
    <name evidence="1" type="ORF">L3X38_007945</name>
</gene>
<reference evidence="1 2" key="1">
    <citation type="journal article" date="2022" name="G3 (Bethesda)">
        <title>Whole-genome sequence and methylome profiling of the almond [Prunus dulcis (Mill.) D.A. Webb] cultivar 'Nonpareil'.</title>
        <authorList>
            <person name="D'Amico-Willman K.M."/>
            <person name="Ouma W.Z."/>
            <person name="Meulia T."/>
            <person name="Sideli G.M."/>
            <person name="Gradziel T.M."/>
            <person name="Fresnedo-Ramirez J."/>
        </authorList>
    </citation>
    <scope>NUCLEOTIDE SEQUENCE [LARGE SCALE GENOMIC DNA]</scope>
    <source>
        <strain evidence="1">Clone GOH B32 T37-40</strain>
    </source>
</reference>
<evidence type="ECO:0000313" key="1">
    <source>
        <dbReference type="EMBL" id="KAI5355050.1"/>
    </source>
</evidence>
<protein>
    <submittedName>
        <fullName evidence="1">Uncharacterized protein</fullName>
    </submittedName>
</protein>
<dbReference type="EMBL" id="JAJFAZ020000001">
    <property type="protein sequence ID" value="KAI5355050.1"/>
    <property type="molecule type" value="Genomic_DNA"/>
</dbReference>
<evidence type="ECO:0000313" key="2">
    <source>
        <dbReference type="Proteomes" id="UP001054821"/>
    </source>
</evidence>
<dbReference type="AlphaFoldDB" id="A0AAD4ZVK7"/>